<proteinExistence type="predicted"/>
<reference evidence="1" key="1">
    <citation type="journal article" date="2011" name="Environ. Microbiol.">
        <title>Time-series analyses of Monterey Bay coastal microbial picoplankton using a 'genome proxy' microarray.</title>
        <authorList>
            <person name="Rich V.I."/>
            <person name="Pham V.D."/>
            <person name="Eppley J."/>
            <person name="Shi Y."/>
            <person name="DeLong E.F."/>
        </authorList>
    </citation>
    <scope>NUCLEOTIDE SEQUENCE</scope>
</reference>
<sequence length="77" mass="8669">MVLLDSRGISRVPRYSGTYPASQPPFTYRALTVSGRPFQVVRLEGWFITRRPYGQAGPTTPSCKHNGLGYSAFARRY</sequence>
<dbReference type="EMBL" id="GU474881">
    <property type="protein sequence ID" value="ADI18108.1"/>
    <property type="molecule type" value="Genomic_DNA"/>
</dbReference>
<organism evidence="1">
    <name type="scientific">uncultured Acidobacteriales bacterium HF0200_23L05</name>
    <dbReference type="NCBI Taxonomy" id="710732"/>
    <lineage>
        <taxon>Bacteria</taxon>
        <taxon>Pseudomonadati</taxon>
        <taxon>Acidobacteriota</taxon>
        <taxon>Terriglobia</taxon>
        <taxon>Terriglobales</taxon>
        <taxon>environmental samples</taxon>
    </lineage>
</organism>
<protein>
    <submittedName>
        <fullName evidence="1">Uncharacterized protein</fullName>
    </submittedName>
</protein>
<accession>E0XUL7</accession>
<evidence type="ECO:0000313" key="1">
    <source>
        <dbReference type="EMBL" id="ADI18108.1"/>
    </source>
</evidence>
<dbReference type="AlphaFoldDB" id="E0XUL7"/>
<name>E0XUL7_9BACT</name>